<evidence type="ECO:0000256" key="1">
    <source>
        <dbReference type="SAM" id="MobiDB-lite"/>
    </source>
</evidence>
<evidence type="ECO:0008006" key="4">
    <source>
        <dbReference type="Google" id="ProtNLM"/>
    </source>
</evidence>
<reference evidence="2 3" key="1">
    <citation type="submission" date="2012-09" db="EMBL/GenBank/DDBJ databases">
        <title>The Genome Sequence of Massilia timonae CCUG 45783.</title>
        <authorList>
            <consortium name="The Broad Institute Genome Sequencing Platform"/>
            <person name="Earl A."/>
            <person name="Ward D."/>
            <person name="Feldgarden M."/>
            <person name="Gevers D."/>
            <person name="Huys G."/>
            <person name="Walker B."/>
            <person name="Young S.K."/>
            <person name="Zeng Q."/>
            <person name="Gargeya S."/>
            <person name="Fitzgerald M."/>
            <person name="Haas B."/>
            <person name="Abouelleil A."/>
            <person name="Alvarado L."/>
            <person name="Arachchi H.M."/>
            <person name="Berlin A.M."/>
            <person name="Chapman S.B."/>
            <person name="Goldberg J."/>
            <person name="Griggs A."/>
            <person name="Gujja S."/>
            <person name="Hansen M."/>
            <person name="Howarth C."/>
            <person name="Imamovic A."/>
            <person name="Larimer J."/>
            <person name="McCowen C."/>
            <person name="Montmayeur A."/>
            <person name="Murphy C."/>
            <person name="Neiman D."/>
            <person name="Pearson M."/>
            <person name="Priest M."/>
            <person name="Roberts A."/>
            <person name="Saif S."/>
            <person name="Shea T."/>
            <person name="Sisk P."/>
            <person name="Sykes S."/>
            <person name="Wortman J."/>
            <person name="Nusbaum C."/>
            <person name="Birren B."/>
        </authorList>
    </citation>
    <scope>NUCLEOTIDE SEQUENCE [LARGE SCALE GENOMIC DNA]</scope>
    <source>
        <strain evidence="2 3">CCUG 45783</strain>
    </source>
</reference>
<dbReference type="Proteomes" id="UP000009874">
    <property type="component" value="Unassembled WGS sequence"/>
</dbReference>
<proteinExistence type="predicted"/>
<feature type="compositionally biased region" description="Low complexity" evidence="1">
    <location>
        <begin position="23"/>
        <end position="61"/>
    </location>
</feature>
<dbReference type="eggNOG" id="COG1196">
    <property type="taxonomic scope" value="Bacteria"/>
</dbReference>
<comment type="caution">
    <text evidence="2">The sequence shown here is derived from an EMBL/GenBank/DDBJ whole genome shotgun (WGS) entry which is preliminary data.</text>
</comment>
<dbReference type="Pfam" id="PF03993">
    <property type="entry name" value="DUF349"/>
    <property type="match status" value="2"/>
</dbReference>
<dbReference type="AlphaFoldDB" id="K9DDV8"/>
<feature type="compositionally biased region" description="Basic and acidic residues" evidence="1">
    <location>
        <begin position="343"/>
        <end position="357"/>
    </location>
</feature>
<accession>K9DDV8</accession>
<dbReference type="HOGENOM" id="CLU_330051_0_0_4"/>
<feature type="region of interest" description="Disordered" evidence="1">
    <location>
        <begin position="1"/>
        <end position="61"/>
    </location>
</feature>
<dbReference type="EMBL" id="AGZI01000027">
    <property type="protein sequence ID" value="EKU82418.1"/>
    <property type="molecule type" value="Genomic_DNA"/>
</dbReference>
<gene>
    <name evidence="2" type="ORF">HMPREF9710_02441</name>
</gene>
<evidence type="ECO:0000313" key="3">
    <source>
        <dbReference type="Proteomes" id="UP000009874"/>
    </source>
</evidence>
<dbReference type="STRING" id="47229.LO55_3169"/>
<organism evidence="2 3">
    <name type="scientific">Massilia timonae CCUG 45783</name>
    <dbReference type="NCBI Taxonomy" id="883126"/>
    <lineage>
        <taxon>Bacteria</taxon>
        <taxon>Pseudomonadati</taxon>
        <taxon>Pseudomonadota</taxon>
        <taxon>Betaproteobacteria</taxon>
        <taxon>Burkholderiales</taxon>
        <taxon>Oxalobacteraceae</taxon>
        <taxon>Telluria group</taxon>
        <taxon>Massilia</taxon>
    </lineage>
</organism>
<name>K9DDV8_9BURK</name>
<evidence type="ECO:0000313" key="2">
    <source>
        <dbReference type="EMBL" id="EKU82418.1"/>
    </source>
</evidence>
<feature type="region of interest" description="Disordered" evidence="1">
    <location>
        <begin position="330"/>
        <end position="362"/>
    </location>
</feature>
<sequence length="893" mass="96929">MFEFLFKRQGGKSATSGDKPEARPAAAKASATAGAKAGAGKSGSAPSAPAPDAQAARAALADARARQAERLKGLGADEAAAVDFILQSEFSELRLAAAELVHGREHLERVHAAMRNVDRRVAKLVQGRLDAIRHHESELRRGEETLAQARSLLSDALLTPNHVAELDRKWSVIRAPELAADFDTVRAELGRRLAAQVALQRAMIDRLAVLRGLEAAGLDAAALAARLAGLQQEQEAALVDPGHASLPRALVAEFATEHARLTASLATIEQDQAALAAREAALSAWQAQAPAELKHETLRREWQRLPALPAHAAGAALQARFDALLASLPQEARPPKPAPAAKDGAKEGGKEGAKEGARPAARGADQAFLDKLDALEAALQQGSLGTAAELDKALKEAKDKGMRLSAPQADHLAHLRAELKRLSDWARWGGNVSREELIKTVEALPTQGLAMAELAKKVGSMRDRWKALDSLSGPAPRSLWERFDAACSAAYAPAAAHFRQLADERHANAARGQALVEEAQAEIGRLQSGEADWKHVSGTVQRLRTAWSHLGAVDRKEKKRLDALFADALTTLQRPLEDQRKVEIAVREQLIEEVRKLDPHERHAVDMLRELQARWQEHARALPLERKAEQALWQRFRGACDALFAARKEQAHAADSERRAHEAAKEALCERLEAAAPDATPANVGKLLREAAAEWNAIGPVPRAHEARIDKRYHAAVARVQQHADAARRAQDTVLAGAVRDKLRLVQALETALANPAAHTHDSDWRGRWDAMLALEGGYEPILRARFDAALAALDASEIERAAYVRTMEDNRGRLLNDLLRLEIAAGIDSGPEFARERLRLQVEVLQSSLKSGQKPGAQAAGLRALLALPALLDVRTETRIEHLLLRQPKDNP</sequence>
<dbReference type="OrthoDB" id="5523335at2"/>
<dbReference type="RefSeq" id="WP_005666785.1">
    <property type="nucleotide sequence ID" value="NZ_JH992923.1"/>
</dbReference>
<keyword evidence="3" id="KW-1185">Reference proteome</keyword>
<dbReference type="InterPro" id="IPR007139">
    <property type="entry name" value="DUF349"/>
</dbReference>
<protein>
    <recommendedName>
        <fullName evidence="4">DUF349 domain-containing protein</fullName>
    </recommendedName>
</protein>
<dbReference type="PATRIC" id="fig|883126.3.peg.2475"/>